<evidence type="ECO:0000313" key="2">
    <source>
        <dbReference type="Proteomes" id="UP000216035"/>
    </source>
</evidence>
<keyword evidence="2" id="KW-1185">Reference proteome</keyword>
<dbReference type="Proteomes" id="UP000216035">
    <property type="component" value="Unassembled WGS sequence"/>
</dbReference>
<dbReference type="AlphaFoldDB" id="A0A255ZDR4"/>
<accession>A0A255ZDR4</accession>
<protein>
    <recommendedName>
        <fullName evidence="3">Lipoprotein</fullName>
    </recommendedName>
</protein>
<evidence type="ECO:0008006" key="3">
    <source>
        <dbReference type="Google" id="ProtNLM"/>
    </source>
</evidence>
<dbReference type="OrthoDB" id="1346349at2"/>
<gene>
    <name evidence="1" type="ORF">CHX27_14100</name>
</gene>
<proteinExistence type="predicted"/>
<evidence type="ECO:0000313" key="1">
    <source>
        <dbReference type="EMBL" id="OYQ39626.1"/>
    </source>
</evidence>
<sequence>MKKFIVGFLAVLAITLGSCKSNTEKEAEIAVKEYEDYADSISKLSFDNIKTNWKTIENEFAAKGSRVDSTLITHENRVEATERINVAKSKYNEILAEIEADLDEAANPTDGNTNRSKLLRDAYFKNANVGENLDFSWVNKDNILSVYQNFVAEFNRNKNTYSREDFDKIKMMYEALDTQKNQVEKEGLSSEDNRKIAALKFKFGPTFKWERMGAKSDENADAKE</sequence>
<reference evidence="1 2" key="1">
    <citation type="submission" date="2017-07" db="EMBL/GenBank/DDBJ databases">
        <title>Flavobacterium cyanobacteriorum sp. nov., isolated from cyanobacterial aggregates in a eutrophic lake.</title>
        <authorList>
            <person name="Cai H."/>
        </authorList>
    </citation>
    <scope>NUCLEOTIDE SEQUENCE [LARGE SCALE GENOMIC DNA]</scope>
    <source>
        <strain evidence="1 2">TH167</strain>
    </source>
</reference>
<organism evidence="1 2">
    <name type="scientific">Flavobacterium aurantiibacter</name>
    <dbReference type="NCBI Taxonomy" id="2023067"/>
    <lineage>
        <taxon>Bacteria</taxon>
        <taxon>Pseudomonadati</taxon>
        <taxon>Bacteroidota</taxon>
        <taxon>Flavobacteriia</taxon>
        <taxon>Flavobacteriales</taxon>
        <taxon>Flavobacteriaceae</taxon>
        <taxon>Flavobacterium</taxon>
    </lineage>
</organism>
<dbReference type="PROSITE" id="PS51257">
    <property type="entry name" value="PROKAR_LIPOPROTEIN"/>
    <property type="match status" value="1"/>
</dbReference>
<comment type="caution">
    <text evidence="1">The sequence shown here is derived from an EMBL/GenBank/DDBJ whole genome shotgun (WGS) entry which is preliminary data.</text>
</comment>
<dbReference type="RefSeq" id="WP_094487402.1">
    <property type="nucleotide sequence ID" value="NZ_NOXX01000224.1"/>
</dbReference>
<dbReference type="EMBL" id="NOXX01000224">
    <property type="protein sequence ID" value="OYQ39626.1"/>
    <property type="molecule type" value="Genomic_DNA"/>
</dbReference>
<name>A0A255ZDR4_9FLAO</name>